<protein>
    <submittedName>
        <fullName evidence="3">Transglutaminase</fullName>
    </submittedName>
</protein>
<dbReference type="PANTHER" id="PTHR33490">
    <property type="entry name" value="BLR5614 PROTEIN-RELATED"/>
    <property type="match status" value="1"/>
</dbReference>
<feature type="transmembrane region" description="Helical" evidence="1">
    <location>
        <begin position="102"/>
        <end position="121"/>
    </location>
</feature>
<dbReference type="InterPro" id="IPR002931">
    <property type="entry name" value="Transglutaminase-like"/>
</dbReference>
<dbReference type="EMBL" id="CP011058">
    <property type="protein sequence ID" value="AJY75744.1"/>
    <property type="molecule type" value="Genomic_DNA"/>
</dbReference>
<evidence type="ECO:0000256" key="1">
    <source>
        <dbReference type="SAM" id="Phobius"/>
    </source>
</evidence>
<dbReference type="PATRIC" id="fig|1126833.4.peg.3454"/>
<dbReference type="STRING" id="1126833.VN24_15775"/>
<dbReference type="KEGG" id="pbj:VN24_15775"/>
<reference evidence="3 4" key="1">
    <citation type="journal article" date="2015" name="J. Biotechnol.">
        <title>Complete genome sequence of Paenibacillus beijingensis 7188(T) (=DSM 24997(T)), a novel rhizobacterium from jujube garden soil.</title>
        <authorList>
            <person name="Kwak Y."/>
            <person name="Shin J.H."/>
        </authorList>
    </citation>
    <scope>NUCLEOTIDE SEQUENCE [LARGE SCALE GENOMIC DNA]</scope>
    <source>
        <strain evidence="3 4">DSM 24997</strain>
    </source>
</reference>
<dbReference type="Pfam" id="PF01841">
    <property type="entry name" value="Transglut_core"/>
    <property type="match status" value="1"/>
</dbReference>
<dbReference type="AlphaFoldDB" id="A0A0D5NK72"/>
<sequence>MTSWADMLLKLEPVALLVLLILLGSFMQGLFRGASGSANRLFIFLWEGVLLVVSLFLAGRIAGAASAPVRNWLMASVEVPARQLGALEQAWYTFATSVRDFAMLRFGVLFLIAYMLLRFLFSFLSPLAWMLFAGLSGGLKAGEKTIPGGRVISRLTGALIGVLHGAARSLVLIAILFIYVSLFPVAPFTDGIKASPVYKEASAKLLQPVAGQVLEKSGPVITKAVGDEFQQILQRKYEIIDYNIPSDINGAAKEIVNGKQTDEERARALYDWLGDRIAYDWDKANNYINNGVWKEQTPEETFATRKGVCIDTARLYAVMARSVGLEVRVVTGQGADGRGGFGPHAWNEVKLADDGGRWVPLDATWASSGDWFDTPDFDKTHFREV</sequence>
<proteinExistence type="predicted"/>
<dbReference type="InterPro" id="IPR038765">
    <property type="entry name" value="Papain-like_cys_pep_sf"/>
</dbReference>
<feature type="domain" description="Transglutaminase-like" evidence="2">
    <location>
        <begin position="301"/>
        <end position="365"/>
    </location>
</feature>
<evidence type="ECO:0000259" key="2">
    <source>
        <dbReference type="SMART" id="SM00460"/>
    </source>
</evidence>
<gene>
    <name evidence="3" type="ORF">VN24_15775</name>
</gene>
<keyword evidence="1" id="KW-1133">Transmembrane helix</keyword>
<feature type="transmembrane region" description="Helical" evidence="1">
    <location>
        <begin position="43"/>
        <end position="63"/>
    </location>
</feature>
<evidence type="ECO:0000313" key="3">
    <source>
        <dbReference type="EMBL" id="AJY75744.1"/>
    </source>
</evidence>
<name>A0A0D5NK72_9BACL</name>
<organism evidence="3 4">
    <name type="scientific">Paenibacillus beijingensis</name>
    <dbReference type="NCBI Taxonomy" id="1126833"/>
    <lineage>
        <taxon>Bacteria</taxon>
        <taxon>Bacillati</taxon>
        <taxon>Bacillota</taxon>
        <taxon>Bacilli</taxon>
        <taxon>Bacillales</taxon>
        <taxon>Paenibacillaceae</taxon>
        <taxon>Paenibacillus</taxon>
    </lineage>
</organism>
<dbReference type="SUPFAM" id="SSF54001">
    <property type="entry name" value="Cysteine proteinases"/>
    <property type="match status" value="1"/>
</dbReference>
<dbReference type="SMART" id="SM00460">
    <property type="entry name" value="TGc"/>
    <property type="match status" value="1"/>
</dbReference>
<keyword evidence="1" id="KW-0472">Membrane</keyword>
<dbReference type="HOGENOM" id="CLU_717366_0_0_9"/>
<dbReference type="OrthoDB" id="1817605at2"/>
<feature type="transmembrane region" description="Helical" evidence="1">
    <location>
        <begin position="155"/>
        <end position="180"/>
    </location>
</feature>
<keyword evidence="4" id="KW-1185">Reference proteome</keyword>
<reference evidence="4" key="2">
    <citation type="submission" date="2015-03" db="EMBL/GenBank/DDBJ databases">
        <title>Genome sequence of Paenibacillus beijingensis strain DSM 24997T.</title>
        <authorList>
            <person name="Kwak Y."/>
            <person name="Shin J.-H."/>
        </authorList>
    </citation>
    <scope>NUCLEOTIDE SEQUENCE [LARGE SCALE GENOMIC DNA]</scope>
    <source>
        <strain evidence="4">DSM 24997</strain>
    </source>
</reference>
<keyword evidence="1" id="KW-0812">Transmembrane</keyword>
<dbReference type="PANTHER" id="PTHR33490:SF3">
    <property type="entry name" value="CONSERVED INTEGRAL MEMBRANE PROTEIN"/>
    <property type="match status" value="1"/>
</dbReference>
<evidence type="ECO:0000313" key="4">
    <source>
        <dbReference type="Proteomes" id="UP000032633"/>
    </source>
</evidence>
<dbReference type="Proteomes" id="UP000032633">
    <property type="component" value="Chromosome"/>
</dbReference>
<dbReference type="Gene3D" id="3.10.620.30">
    <property type="match status" value="1"/>
</dbReference>
<accession>A0A0D5NK72</accession>
<dbReference type="RefSeq" id="WP_045671172.1">
    <property type="nucleotide sequence ID" value="NZ_CP011058.1"/>
</dbReference>